<comment type="caution">
    <text evidence="2">The sequence shown here is derived from an EMBL/GenBank/DDBJ whole genome shotgun (WGS) entry which is preliminary data.</text>
</comment>
<dbReference type="Pfam" id="PF06707">
    <property type="entry name" value="DUF1194"/>
    <property type="match status" value="1"/>
</dbReference>
<accession>A0ABT2X3U1</accession>
<feature type="chain" id="PRO_5045131493" evidence="1">
    <location>
        <begin position="23"/>
        <end position="237"/>
    </location>
</feature>
<proteinExistence type="predicted"/>
<evidence type="ECO:0000256" key="1">
    <source>
        <dbReference type="SAM" id="SignalP"/>
    </source>
</evidence>
<evidence type="ECO:0000313" key="2">
    <source>
        <dbReference type="EMBL" id="MCU9847627.1"/>
    </source>
</evidence>
<reference evidence="2 3" key="1">
    <citation type="submission" date="2022-10" db="EMBL/GenBank/DDBJ databases">
        <title>Defluviimonas sp. nov., isolated from ocean surface sediments.</title>
        <authorList>
            <person name="He W."/>
            <person name="Wang L."/>
            <person name="Zhang D.-F."/>
        </authorList>
    </citation>
    <scope>NUCLEOTIDE SEQUENCE [LARGE SCALE GENOMIC DNA]</scope>
    <source>
        <strain evidence="2 3">WL0024</strain>
    </source>
</reference>
<dbReference type="InterPro" id="IPR010607">
    <property type="entry name" value="DUF1194"/>
</dbReference>
<protein>
    <submittedName>
        <fullName evidence="2">DUF1194 domain-containing protein</fullName>
    </submittedName>
</protein>
<organism evidence="2 3">
    <name type="scientific">Albidovulum salinarum</name>
    <dbReference type="NCBI Taxonomy" id="2984153"/>
    <lineage>
        <taxon>Bacteria</taxon>
        <taxon>Pseudomonadati</taxon>
        <taxon>Pseudomonadota</taxon>
        <taxon>Alphaproteobacteria</taxon>
        <taxon>Rhodobacterales</taxon>
        <taxon>Paracoccaceae</taxon>
        <taxon>Albidovulum</taxon>
    </lineage>
</organism>
<dbReference type="EMBL" id="JAOVQO010000005">
    <property type="protein sequence ID" value="MCU9847627.1"/>
    <property type="molecule type" value="Genomic_DNA"/>
</dbReference>
<gene>
    <name evidence="2" type="ORF">OEZ60_06370</name>
</gene>
<dbReference type="CDD" id="cd00198">
    <property type="entry name" value="vWFA"/>
    <property type="match status" value="1"/>
</dbReference>
<dbReference type="RefSeq" id="WP_263334318.1">
    <property type="nucleotide sequence ID" value="NZ_JAOVQO010000005.1"/>
</dbReference>
<dbReference type="SUPFAM" id="SSF53300">
    <property type="entry name" value="vWA-like"/>
    <property type="match status" value="1"/>
</dbReference>
<sequence length="237" mass="25722">MKAPAMIVAALALAGSAGPAVSGCRLGLALGLDISASIDAGEYRLQREGLARALLSPSVERLFFASGDYWVAIAVYEWSARRPEQVLVDWTPARTRTDLVRAADRIVTAPYGDTIYPTALGQALGFGSILLRRAPDCARHTLDISGDGRNNHSYPPRTAYREFPFDGVTVNGLAILGAEPDIAAYYHDEVLHGPGAFVEIADDFRDFERAMRRKLERELGAPEITMTLDHPRPDVGG</sequence>
<dbReference type="Proteomes" id="UP001209535">
    <property type="component" value="Unassembled WGS sequence"/>
</dbReference>
<keyword evidence="1" id="KW-0732">Signal</keyword>
<dbReference type="PROSITE" id="PS51257">
    <property type="entry name" value="PROKAR_LIPOPROTEIN"/>
    <property type="match status" value="1"/>
</dbReference>
<evidence type="ECO:0000313" key="3">
    <source>
        <dbReference type="Proteomes" id="UP001209535"/>
    </source>
</evidence>
<dbReference type="InterPro" id="IPR036465">
    <property type="entry name" value="vWFA_dom_sf"/>
</dbReference>
<name>A0ABT2X3U1_9RHOB</name>
<keyword evidence="3" id="KW-1185">Reference proteome</keyword>
<feature type="signal peptide" evidence="1">
    <location>
        <begin position="1"/>
        <end position="22"/>
    </location>
</feature>